<gene>
    <name evidence="1" type="ORF">SMRZ_LOCUS8090</name>
</gene>
<organism evidence="1 2">
    <name type="scientific">Schistosoma margrebowiei</name>
    <dbReference type="NCBI Taxonomy" id="48269"/>
    <lineage>
        <taxon>Eukaryota</taxon>
        <taxon>Metazoa</taxon>
        <taxon>Spiralia</taxon>
        <taxon>Lophotrochozoa</taxon>
        <taxon>Platyhelminthes</taxon>
        <taxon>Trematoda</taxon>
        <taxon>Digenea</taxon>
        <taxon>Strigeidida</taxon>
        <taxon>Schistosomatoidea</taxon>
        <taxon>Schistosomatidae</taxon>
        <taxon>Schistosoma</taxon>
    </lineage>
</organism>
<name>A0A183LWB5_9TREM</name>
<keyword evidence="2" id="KW-1185">Reference proteome</keyword>
<accession>A0A183LWB5</accession>
<proteinExistence type="predicted"/>
<dbReference type="EMBL" id="UZAI01003417">
    <property type="protein sequence ID" value="VDO79604.1"/>
    <property type="molecule type" value="Genomic_DNA"/>
</dbReference>
<dbReference type="AlphaFoldDB" id="A0A183LWB5"/>
<protein>
    <submittedName>
        <fullName evidence="1">Uncharacterized protein</fullName>
    </submittedName>
</protein>
<evidence type="ECO:0000313" key="2">
    <source>
        <dbReference type="Proteomes" id="UP000277204"/>
    </source>
</evidence>
<evidence type="ECO:0000313" key="1">
    <source>
        <dbReference type="EMBL" id="VDO79604.1"/>
    </source>
</evidence>
<sequence>MQIFFSLLLSSCVLFFLSLCFYTQQEKMKTKENGYYVHNCKNRINNHK</sequence>
<dbReference type="Proteomes" id="UP000277204">
    <property type="component" value="Unassembled WGS sequence"/>
</dbReference>
<reference evidence="1 2" key="1">
    <citation type="submission" date="2018-11" db="EMBL/GenBank/DDBJ databases">
        <authorList>
            <consortium name="Pathogen Informatics"/>
        </authorList>
    </citation>
    <scope>NUCLEOTIDE SEQUENCE [LARGE SCALE GENOMIC DNA]</scope>
    <source>
        <strain evidence="1 2">Zambia</strain>
    </source>
</reference>